<dbReference type="Pfam" id="PF02772">
    <property type="entry name" value="S-AdoMet_synt_M"/>
    <property type="match status" value="1"/>
</dbReference>
<dbReference type="GO" id="GO:0046872">
    <property type="term" value="F:metal ion binding"/>
    <property type="evidence" value="ECO:0007669"/>
    <property type="project" value="UniProtKB-KW"/>
</dbReference>
<evidence type="ECO:0000256" key="1">
    <source>
        <dbReference type="ARBA" id="ARBA00022490"/>
    </source>
</evidence>
<dbReference type="InterPro" id="IPR022629">
    <property type="entry name" value="S-AdoMet_synt_central"/>
</dbReference>
<dbReference type="SUPFAM" id="SSF55973">
    <property type="entry name" value="S-adenosylmethionine synthetase"/>
    <property type="match status" value="1"/>
</dbReference>
<organism evidence="4 5">
    <name type="scientific">Teladorsagia circumcincta</name>
    <name type="common">Brown stomach worm</name>
    <name type="synonym">Ostertagia circumcincta</name>
    <dbReference type="NCBI Taxonomy" id="45464"/>
    <lineage>
        <taxon>Eukaryota</taxon>
        <taxon>Metazoa</taxon>
        <taxon>Ecdysozoa</taxon>
        <taxon>Nematoda</taxon>
        <taxon>Chromadorea</taxon>
        <taxon>Rhabditida</taxon>
        <taxon>Rhabditina</taxon>
        <taxon>Rhabditomorpha</taxon>
        <taxon>Strongyloidea</taxon>
        <taxon>Trichostrongylidae</taxon>
        <taxon>Teladorsagia</taxon>
    </lineage>
</organism>
<keyword evidence="1" id="KW-0963">Cytoplasm</keyword>
<evidence type="ECO:0000259" key="3">
    <source>
        <dbReference type="Pfam" id="PF02772"/>
    </source>
</evidence>
<dbReference type="PROSITE" id="PS00376">
    <property type="entry name" value="ADOMET_SYNTHASE_1"/>
    <property type="match status" value="1"/>
</dbReference>
<dbReference type="EMBL" id="KZ364071">
    <property type="protein sequence ID" value="PIO57740.1"/>
    <property type="molecule type" value="Genomic_DNA"/>
</dbReference>
<dbReference type="InterPro" id="IPR022636">
    <property type="entry name" value="S-AdoMet_synthetase_sfam"/>
</dbReference>
<accession>A0A2G9TK65</accession>
<keyword evidence="2" id="KW-0479">Metal-binding</keyword>
<evidence type="ECO:0000313" key="5">
    <source>
        <dbReference type="Proteomes" id="UP000230423"/>
    </source>
</evidence>
<name>A0A2G9TK65_TELCI</name>
<feature type="domain" description="S-adenosylmethionine synthetase central" evidence="3">
    <location>
        <begin position="19"/>
        <end position="56"/>
    </location>
</feature>
<dbReference type="GO" id="GO:0004478">
    <property type="term" value="F:methionine adenosyltransferase activity"/>
    <property type="evidence" value="ECO:0007669"/>
    <property type="project" value="InterPro"/>
</dbReference>
<dbReference type="InterPro" id="IPR022631">
    <property type="entry name" value="ADOMET_SYNTHASE_CS"/>
</dbReference>
<proteinExistence type="predicted"/>
<sequence length="67" mass="7284">QQSPEIAAGVHTDKKELDVGAGDQGIMFGYATDETEEAMPLTLQLAHQLNANRDACTTVKFVLDCYL</sequence>
<dbReference type="OrthoDB" id="10054430at2759"/>
<dbReference type="Gene3D" id="3.30.300.10">
    <property type="match status" value="1"/>
</dbReference>
<dbReference type="InterPro" id="IPR002133">
    <property type="entry name" value="S-AdoMet_synthetase"/>
</dbReference>
<dbReference type="FunFam" id="3.30.300.10:FF:000011">
    <property type="entry name" value="S-adenosylmethionine synthase"/>
    <property type="match status" value="1"/>
</dbReference>
<dbReference type="GO" id="GO:0006556">
    <property type="term" value="P:S-adenosylmethionine biosynthetic process"/>
    <property type="evidence" value="ECO:0007669"/>
    <property type="project" value="InterPro"/>
</dbReference>
<gene>
    <name evidence="4" type="ORF">TELCIR_20841</name>
</gene>
<dbReference type="Proteomes" id="UP000230423">
    <property type="component" value="Unassembled WGS sequence"/>
</dbReference>
<evidence type="ECO:0000256" key="2">
    <source>
        <dbReference type="ARBA" id="ARBA00022723"/>
    </source>
</evidence>
<keyword evidence="5" id="KW-1185">Reference proteome</keyword>
<dbReference type="GO" id="GO:0005524">
    <property type="term" value="F:ATP binding"/>
    <property type="evidence" value="ECO:0007669"/>
    <property type="project" value="InterPro"/>
</dbReference>
<reference evidence="4 5" key="1">
    <citation type="submission" date="2015-09" db="EMBL/GenBank/DDBJ databases">
        <title>Draft genome of the parasitic nematode Teladorsagia circumcincta isolate WARC Sus (inbred).</title>
        <authorList>
            <person name="Mitreva M."/>
        </authorList>
    </citation>
    <scope>NUCLEOTIDE SEQUENCE [LARGE SCALE GENOMIC DNA]</scope>
    <source>
        <strain evidence="4 5">S</strain>
    </source>
</reference>
<dbReference type="PANTHER" id="PTHR11964">
    <property type="entry name" value="S-ADENOSYLMETHIONINE SYNTHETASE"/>
    <property type="match status" value="1"/>
</dbReference>
<protein>
    <recommendedName>
        <fullName evidence="3">S-adenosylmethionine synthetase central domain-containing protein</fullName>
    </recommendedName>
</protein>
<dbReference type="AlphaFoldDB" id="A0A2G9TK65"/>
<feature type="non-terminal residue" evidence="4">
    <location>
        <position position="1"/>
    </location>
</feature>
<evidence type="ECO:0000313" key="4">
    <source>
        <dbReference type="EMBL" id="PIO57740.1"/>
    </source>
</evidence>